<evidence type="ECO:0000313" key="2">
    <source>
        <dbReference type="EMBL" id="MBX27440.1"/>
    </source>
</evidence>
<feature type="region of interest" description="Disordered" evidence="1">
    <location>
        <begin position="1"/>
        <end position="20"/>
    </location>
</feature>
<organism evidence="2">
    <name type="scientific">Rhizophora mucronata</name>
    <name type="common">Asiatic mangrove</name>
    <dbReference type="NCBI Taxonomy" id="61149"/>
    <lineage>
        <taxon>Eukaryota</taxon>
        <taxon>Viridiplantae</taxon>
        <taxon>Streptophyta</taxon>
        <taxon>Embryophyta</taxon>
        <taxon>Tracheophyta</taxon>
        <taxon>Spermatophyta</taxon>
        <taxon>Magnoliopsida</taxon>
        <taxon>eudicotyledons</taxon>
        <taxon>Gunneridae</taxon>
        <taxon>Pentapetalae</taxon>
        <taxon>rosids</taxon>
        <taxon>fabids</taxon>
        <taxon>Malpighiales</taxon>
        <taxon>Rhizophoraceae</taxon>
        <taxon>Rhizophora</taxon>
    </lineage>
</organism>
<protein>
    <submittedName>
        <fullName evidence="2">Uncharacterized protein MANES_18G011700</fullName>
    </submittedName>
</protein>
<dbReference type="EMBL" id="GGEC01046956">
    <property type="protein sequence ID" value="MBX27440.1"/>
    <property type="molecule type" value="Transcribed_RNA"/>
</dbReference>
<name>A0A2P2MB50_RHIMU</name>
<feature type="compositionally biased region" description="Basic and acidic residues" evidence="1">
    <location>
        <begin position="1"/>
        <end position="15"/>
    </location>
</feature>
<accession>A0A2P2MB50</accession>
<feature type="compositionally biased region" description="Polar residues" evidence="1">
    <location>
        <begin position="64"/>
        <end position="75"/>
    </location>
</feature>
<proteinExistence type="predicted"/>
<evidence type="ECO:0000256" key="1">
    <source>
        <dbReference type="SAM" id="MobiDB-lite"/>
    </source>
</evidence>
<sequence>MEVFPHLKEKNKEQKSPLCTRTPQVQSFSIDSYIIFCITRSRSSLLSFSRLSLTRPGPCRPESPTASLNSGSAKSMNDHKQ</sequence>
<feature type="region of interest" description="Disordered" evidence="1">
    <location>
        <begin position="53"/>
        <end position="81"/>
    </location>
</feature>
<dbReference type="AlphaFoldDB" id="A0A2P2MB50"/>
<reference evidence="2" key="1">
    <citation type="submission" date="2018-02" db="EMBL/GenBank/DDBJ databases">
        <title>Rhizophora mucronata_Transcriptome.</title>
        <authorList>
            <person name="Meera S.P."/>
            <person name="Sreeshan A."/>
            <person name="Augustine A."/>
        </authorList>
    </citation>
    <scope>NUCLEOTIDE SEQUENCE</scope>
    <source>
        <tissue evidence="2">Leaf</tissue>
    </source>
</reference>